<protein>
    <submittedName>
        <fullName evidence="6">Site-specific integrase</fullName>
    </submittedName>
</protein>
<dbReference type="CDD" id="cd00801">
    <property type="entry name" value="INT_P4_C"/>
    <property type="match status" value="1"/>
</dbReference>
<dbReference type="PROSITE" id="PS51898">
    <property type="entry name" value="TYR_RECOMBINASE"/>
    <property type="match status" value="1"/>
</dbReference>
<dbReference type="GO" id="GO:0015074">
    <property type="term" value="P:DNA integration"/>
    <property type="evidence" value="ECO:0007669"/>
    <property type="project" value="UniProtKB-KW"/>
</dbReference>
<dbReference type="Proteomes" id="UP000269265">
    <property type="component" value="Unassembled WGS sequence"/>
</dbReference>
<dbReference type="InterPro" id="IPR013762">
    <property type="entry name" value="Integrase-like_cat_sf"/>
</dbReference>
<dbReference type="OrthoDB" id="9775880at2"/>
<evidence type="ECO:0000313" key="6">
    <source>
        <dbReference type="EMBL" id="RRS03317.1"/>
    </source>
</evidence>
<keyword evidence="4" id="KW-0233">DNA recombination</keyword>
<dbReference type="Gene3D" id="3.30.160.390">
    <property type="entry name" value="Integrase, DNA-binding domain"/>
    <property type="match status" value="1"/>
</dbReference>
<proteinExistence type="inferred from homology"/>
<dbReference type="GO" id="GO:0003677">
    <property type="term" value="F:DNA binding"/>
    <property type="evidence" value="ECO:0007669"/>
    <property type="project" value="UniProtKB-KW"/>
</dbReference>
<dbReference type="Pfam" id="PF13356">
    <property type="entry name" value="Arm-DNA-bind_3"/>
    <property type="match status" value="1"/>
</dbReference>
<dbReference type="PANTHER" id="PTHR30629">
    <property type="entry name" value="PROPHAGE INTEGRASE"/>
    <property type="match status" value="1"/>
</dbReference>
<dbReference type="InterPro" id="IPR053876">
    <property type="entry name" value="Phage_int_M"/>
</dbReference>
<dbReference type="InterPro" id="IPR010998">
    <property type="entry name" value="Integrase_recombinase_N"/>
</dbReference>
<name>A0A3R8S688_9BURK</name>
<dbReference type="InterPro" id="IPR011010">
    <property type="entry name" value="DNA_brk_join_enz"/>
</dbReference>
<dbReference type="InterPro" id="IPR002104">
    <property type="entry name" value="Integrase_catalytic"/>
</dbReference>
<dbReference type="AlphaFoldDB" id="A0A3R8S688"/>
<organism evidence="6 7">
    <name type="scientific">Aquabacterium soli</name>
    <dbReference type="NCBI Taxonomy" id="2493092"/>
    <lineage>
        <taxon>Bacteria</taxon>
        <taxon>Pseudomonadati</taxon>
        <taxon>Pseudomonadota</taxon>
        <taxon>Betaproteobacteria</taxon>
        <taxon>Burkholderiales</taxon>
        <taxon>Aquabacterium</taxon>
    </lineage>
</organism>
<evidence type="ECO:0000313" key="7">
    <source>
        <dbReference type="Proteomes" id="UP000269265"/>
    </source>
</evidence>
<dbReference type="InterPro" id="IPR050808">
    <property type="entry name" value="Phage_Integrase"/>
</dbReference>
<feature type="domain" description="Tyr recombinase" evidence="5">
    <location>
        <begin position="220"/>
        <end position="389"/>
    </location>
</feature>
<dbReference type="Pfam" id="PF22022">
    <property type="entry name" value="Phage_int_M"/>
    <property type="match status" value="1"/>
</dbReference>
<evidence type="ECO:0000256" key="2">
    <source>
        <dbReference type="ARBA" id="ARBA00022908"/>
    </source>
</evidence>
<comment type="caution">
    <text evidence="6">The sequence shown here is derived from an EMBL/GenBank/DDBJ whole genome shotgun (WGS) entry which is preliminary data.</text>
</comment>
<gene>
    <name evidence="6" type="ORF">EIP75_16135</name>
</gene>
<dbReference type="GO" id="GO:0006310">
    <property type="term" value="P:DNA recombination"/>
    <property type="evidence" value="ECO:0007669"/>
    <property type="project" value="UniProtKB-KW"/>
</dbReference>
<keyword evidence="3" id="KW-0238">DNA-binding</keyword>
<comment type="similarity">
    <text evidence="1">Belongs to the 'phage' integrase family.</text>
</comment>
<evidence type="ECO:0000256" key="4">
    <source>
        <dbReference type="ARBA" id="ARBA00023172"/>
    </source>
</evidence>
<dbReference type="Gene3D" id="1.10.443.10">
    <property type="entry name" value="Intergrase catalytic core"/>
    <property type="match status" value="1"/>
</dbReference>
<evidence type="ECO:0000259" key="5">
    <source>
        <dbReference type="PROSITE" id="PS51898"/>
    </source>
</evidence>
<dbReference type="Gene3D" id="1.10.150.130">
    <property type="match status" value="1"/>
</dbReference>
<evidence type="ECO:0000256" key="1">
    <source>
        <dbReference type="ARBA" id="ARBA00008857"/>
    </source>
</evidence>
<dbReference type="InterPro" id="IPR025166">
    <property type="entry name" value="Integrase_DNA_bind_dom"/>
</dbReference>
<dbReference type="InterPro" id="IPR038488">
    <property type="entry name" value="Integrase_DNA-bd_sf"/>
</dbReference>
<evidence type="ECO:0000256" key="3">
    <source>
        <dbReference type="ARBA" id="ARBA00023125"/>
    </source>
</evidence>
<reference evidence="6 7" key="1">
    <citation type="submission" date="2018-12" db="EMBL/GenBank/DDBJ databases">
        <title>The whole draft genome of Aquabacterium sp. SJQ9.</title>
        <authorList>
            <person name="Sun L."/>
            <person name="Gao X."/>
            <person name="Chen W."/>
            <person name="Huang K."/>
        </authorList>
    </citation>
    <scope>NUCLEOTIDE SEQUENCE [LARGE SCALE GENOMIC DNA]</scope>
    <source>
        <strain evidence="6 7">SJQ9</strain>
    </source>
</reference>
<dbReference type="PANTHER" id="PTHR30629:SF2">
    <property type="entry name" value="PROPHAGE INTEGRASE INTS-RELATED"/>
    <property type="match status" value="1"/>
</dbReference>
<dbReference type="EMBL" id="RSED01000013">
    <property type="protein sequence ID" value="RRS03317.1"/>
    <property type="molecule type" value="Genomic_DNA"/>
</dbReference>
<sequence>MPKKAKELSALEVSRKKAVPGVHFVGGVAGLALNVTTGGGCSWILRYHVDKKRREMGLGSFPEITLARAREKAREERDKLDRGHDPIQLREDERRTHAAARAAVITFEGAAKKLVAALRPGWKNEKHAKQWEATLEAYVYPKIGAMDVRHIALPHVLDVLQPIWTTKTETATRVRSRVEQVIDWCAVSGHRPKGENPARWRGNLDKLLVRPEKVSKTAHHQAVPVSKVGEFLADLTKVEGVGAKALHFAILTATRSGEVRGATWQEFDLDNALWVIPGDRMKTGREHRVPLSPPALALVKSMPVLADSPYVFAAPRGGMLSDMTLSAVMRRMKAKGVPHGFRSTFRDWCAERTAYPRDVCEMALAHTIKDKTEAAYRRGDLFEKRRHLMNDWAEFLSRVETPAKVIPMKKGAEA</sequence>
<dbReference type="SUPFAM" id="SSF56349">
    <property type="entry name" value="DNA breaking-rejoining enzymes"/>
    <property type="match status" value="1"/>
</dbReference>
<keyword evidence="2" id="KW-0229">DNA integration</keyword>
<keyword evidence="7" id="KW-1185">Reference proteome</keyword>
<dbReference type="Pfam" id="PF00589">
    <property type="entry name" value="Phage_integrase"/>
    <property type="match status" value="1"/>
</dbReference>
<accession>A0A3R8S688</accession>